<evidence type="ECO:0000256" key="1">
    <source>
        <dbReference type="SAM" id="Phobius"/>
    </source>
</evidence>
<proteinExistence type="predicted"/>
<feature type="transmembrane region" description="Helical" evidence="1">
    <location>
        <begin position="121"/>
        <end position="139"/>
    </location>
</feature>
<gene>
    <name evidence="2" type="ORF">FM105_12365</name>
</gene>
<protein>
    <recommendedName>
        <fullName evidence="4">Arginine/ornithine antiporter ArcD</fullName>
    </recommendedName>
</protein>
<keyword evidence="1" id="KW-1133">Transmembrane helix</keyword>
<organism evidence="2 3">
    <name type="scientific">Brevibacterium yomogidense</name>
    <dbReference type="NCBI Taxonomy" id="946573"/>
    <lineage>
        <taxon>Bacteria</taxon>
        <taxon>Bacillati</taxon>
        <taxon>Actinomycetota</taxon>
        <taxon>Actinomycetes</taxon>
        <taxon>Micrococcales</taxon>
        <taxon>Brevibacteriaceae</taxon>
        <taxon>Brevibacterium</taxon>
    </lineage>
</organism>
<dbReference type="EMBL" id="FWFF01000019">
    <property type="protein sequence ID" value="SLN00154.1"/>
    <property type="molecule type" value="Genomic_DNA"/>
</dbReference>
<accession>A0A1X6XLF7</accession>
<keyword evidence="1" id="KW-0472">Membrane</keyword>
<evidence type="ECO:0000313" key="2">
    <source>
        <dbReference type="EMBL" id="SLN00154.1"/>
    </source>
</evidence>
<dbReference type="Proteomes" id="UP000196581">
    <property type="component" value="Unassembled WGS sequence"/>
</dbReference>
<dbReference type="RefSeq" id="WP_087008631.1">
    <property type="nucleotide sequence ID" value="NZ_FWFF01000019.1"/>
</dbReference>
<evidence type="ECO:0000313" key="3">
    <source>
        <dbReference type="Proteomes" id="UP000196581"/>
    </source>
</evidence>
<keyword evidence="3" id="KW-1185">Reference proteome</keyword>
<name>A0A1X6XLF7_9MICO</name>
<keyword evidence="1" id="KW-0812">Transmembrane</keyword>
<evidence type="ECO:0008006" key="4">
    <source>
        <dbReference type="Google" id="ProtNLM"/>
    </source>
</evidence>
<sequence length="146" mass="14771">MALPSIASIALRSVPGAFILNSGIGKLDMDEGTAGYLHAEAVKGIPALANLESQQFGKLLALGEIAVGGALLLPVVPNRLAGLALGGFSAGMLSIYFRDPEKTEEDGVRPSGAGTGLAKDSWMAAIAVALIAGVGGSTAKKKKKQK</sequence>
<dbReference type="AlphaFoldDB" id="A0A1X6XLF7"/>
<reference evidence="3" key="1">
    <citation type="submission" date="2017-02" db="EMBL/GenBank/DDBJ databases">
        <authorList>
            <person name="Dridi B."/>
        </authorList>
    </citation>
    <scope>NUCLEOTIDE SEQUENCE [LARGE SCALE GENOMIC DNA]</scope>
    <source>
        <strain evidence="3">B Co 03.10</strain>
    </source>
</reference>